<dbReference type="InterPro" id="IPR002048">
    <property type="entry name" value="EF_hand_dom"/>
</dbReference>
<evidence type="ECO:0000256" key="4">
    <source>
        <dbReference type="ARBA" id="ARBA00022837"/>
    </source>
</evidence>
<dbReference type="PANTHER" id="PTHR23048">
    <property type="entry name" value="MYOSIN LIGHT CHAIN 1, 3"/>
    <property type="match status" value="1"/>
</dbReference>
<dbReference type="EMBL" id="CAKMRJ010005745">
    <property type="protein sequence ID" value="CAH1451761.1"/>
    <property type="molecule type" value="Genomic_DNA"/>
</dbReference>
<gene>
    <name evidence="6" type="ORF">LVIROSA_LOCUS37102</name>
</gene>
<organism evidence="6 7">
    <name type="scientific">Lactuca virosa</name>
    <dbReference type="NCBI Taxonomy" id="75947"/>
    <lineage>
        <taxon>Eukaryota</taxon>
        <taxon>Viridiplantae</taxon>
        <taxon>Streptophyta</taxon>
        <taxon>Embryophyta</taxon>
        <taxon>Tracheophyta</taxon>
        <taxon>Spermatophyta</taxon>
        <taxon>Magnoliopsida</taxon>
        <taxon>eudicotyledons</taxon>
        <taxon>Gunneridae</taxon>
        <taxon>Pentapetalae</taxon>
        <taxon>asterids</taxon>
        <taxon>campanulids</taxon>
        <taxon>Asterales</taxon>
        <taxon>Asteraceae</taxon>
        <taxon>Cichorioideae</taxon>
        <taxon>Cichorieae</taxon>
        <taxon>Lactucinae</taxon>
        <taxon>Lactuca</taxon>
    </lineage>
</organism>
<feature type="domain" description="EF-hand" evidence="5">
    <location>
        <begin position="36"/>
        <end position="71"/>
    </location>
</feature>
<dbReference type="Gene3D" id="1.10.238.10">
    <property type="entry name" value="EF-hand"/>
    <property type="match status" value="1"/>
</dbReference>
<dbReference type="InterPro" id="IPR018247">
    <property type="entry name" value="EF_Hand_1_Ca_BS"/>
</dbReference>
<keyword evidence="2" id="KW-0488">Methylation</keyword>
<dbReference type="PANTHER" id="PTHR23048:SF0">
    <property type="entry name" value="CALMODULIN LIKE 3"/>
    <property type="match status" value="1"/>
</dbReference>
<evidence type="ECO:0000313" key="7">
    <source>
        <dbReference type="Proteomes" id="UP001157418"/>
    </source>
</evidence>
<dbReference type="Proteomes" id="UP001157418">
    <property type="component" value="Unassembled WGS sequence"/>
</dbReference>
<comment type="similarity">
    <text evidence="1">Belongs to the calmodulin family.</text>
</comment>
<dbReference type="GO" id="GO:0016460">
    <property type="term" value="C:myosin II complex"/>
    <property type="evidence" value="ECO:0007669"/>
    <property type="project" value="TreeGrafter"/>
</dbReference>
<comment type="caution">
    <text evidence="6">The sequence shown here is derived from an EMBL/GenBank/DDBJ whole genome shotgun (WGS) entry which is preliminary data.</text>
</comment>
<dbReference type="InterPro" id="IPR011992">
    <property type="entry name" value="EF-hand-dom_pair"/>
</dbReference>
<dbReference type="AlphaFoldDB" id="A0AAU9PQ25"/>
<keyword evidence="7" id="KW-1185">Reference proteome</keyword>
<sequence length="102" mass="11634">MNRNGIRGFSRFDTNGDRKISVEELVHAVKALGSDISTEEAKQVMAKLDADCDDFINLEEFIGFYKENTRDQEVGINELHDAFELYDLNKNGLISSTRFIRS</sequence>
<dbReference type="SUPFAM" id="SSF47473">
    <property type="entry name" value="EF-hand"/>
    <property type="match status" value="1"/>
</dbReference>
<dbReference type="Pfam" id="PF13499">
    <property type="entry name" value="EF-hand_7"/>
    <property type="match status" value="1"/>
</dbReference>
<dbReference type="PROSITE" id="PS00018">
    <property type="entry name" value="EF_HAND_1"/>
    <property type="match status" value="2"/>
</dbReference>
<evidence type="ECO:0000256" key="3">
    <source>
        <dbReference type="ARBA" id="ARBA00022737"/>
    </source>
</evidence>
<keyword evidence="3" id="KW-0677">Repeat</keyword>
<feature type="domain" description="EF-hand" evidence="5">
    <location>
        <begin position="9"/>
        <end position="35"/>
    </location>
</feature>
<dbReference type="GO" id="GO:0005509">
    <property type="term" value="F:calcium ion binding"/>
    <property type="evidence" value="ECO:0007669"/>
    <property type="project" value="InterPro"/>
</dbReference>
<reference evidence="6 7" key="1">
    <citation type="submission" date="2022-01" db="EMBL/GenBank/DDBJ databases">
        <authorList>
            <person name="Xiong W."/>
            <person name="Schranz E."/>
        </authorList>
    </citation>
    <scope>NUCLEOTIDE SEQUENCE [LARGE SCALE GENOMIC DNA]</scope>
</reference>
<evidence type="ECO:0000256" key="2">
    <source>
        <dbReference type="ARBA" id="ARBA00022481"/>
    </source>
</evidence>
<evidence type="ECO:0000259" key="5">
    <source>
        <dbReference type="PROSITE" id="PS50222"/>
    </source>
</evidence>
<name>A0AAU9PQ25_9ASTR</name>
<dbReference type="PROSITE" id="PS50222">
    <property type="entry name" value="EF_HAND_2"/>
    <property type="match status" value="3"/>
</dbReference>
<dbReference type="InterPro" id="IPR050230">
    <property type="entry name" value="CALM/Myosin/TropC-like"/>
</dbReference>
<dbReference type="CDD" id="cd00051">
    <property type="entry name" value="EFh"/>
    <property type="match status" value="1"/>
</dbReference>
<keyword evidence="4" id="KW-0106">Calcium</keyword>
<dbReference type="Pfam" id="PF13202">
    <property type="entry name" value="EF-hand_5"/>
    <property type="match status" value="1"/>
</dbReference>
<feature type="domain" description="EF-hand" evidence="5">
    <location>
        <begin position="74"/>
        <end position="102"/>
    </location>
</feature>
<protein>
    <recommendedName>
        <fullName evidence="5">EF-hand domain-containing protein</fullName>
    </recommendedName>
</protein>
<accession>A0AAU9PQ25</accession>
<dbReference type="SMART" id="SM00054">
    <property type="entry name" value="EFh"/>
    <property type="match status" value="2"/>
</dbReference>
<evidence type="ECO:0000313" key="6">
    <source>
        <dbReference type="EMBL" id="CAH1451761.1"/>
    </source>
</evidence>
<proteinExistence type="inferred from homology"/>
<evidence type="ECO:0000256" key="1">
    <source>
        <dbReference type="ARBA" id="ARBA00009763"/>
    </source>
</evidence>